<dbReference type="EMBL" id="CP017634">
    <property type="protein sequence ID" value="ATW25431.1"/>
    <property type="molecule type" value="Genomic_DNA"/>
</dbReference>
<sequence length="369" mass="42718">MELSFNGGRFVSLNEDLNYREVLDNFPTAKILRIMTYNISKNQRYDALLDALKRTEADVQMITNVPSRMTEYYDSDAGRRMRSTARQNIQIYISKLNPDNFPGKFTPLFNVHNHAKLIGTENILYIGSANYSNESADNIEAGVLIEDKNFIQELYAEFFDKVRGDSISYFDENFSAFQLFILSLFAKFKHHHHKMLEDLYTDYMRTKMVMADSIFMDVSDLEALYRDLDELNSVCGAADDTYDEENENYNDDLEQLKEHFDGLSIEWLKETISEDGTLYRLVAFDTENEANDILQREYASEAYDENLDTYVEKAMDSAAEIYSSLHDAFAEESEDFLSEIEKILSALEAAIHFTNRWKAAKVNPEIDNT</sequence>
<proteinExistence type="predicted"/>
<dbReference type="InterPro" id="IPR025202">
    <property type="entry name" value="PLD-like_dom"/>
</dbReference>
<gene>
    <name evidence="3" type="ORF">DCMF_12180</name>
</gene>
<evidence type="ECO:0000313" key="4">
    <source>
        <dbReference type="Proteomes" id="UP000323521"/>
    </source>
</evidence>
<feature type="coiled-coil region" evidence="1">
    <location>
        <begin position="239"/>
        <end position="266"/>
    </location>
</feature>
<dbReference type="InterPro" id="IPR001736">
    <property type="entry name" value="PLipase_D/transphosphatidylase"/>
</dbReference>
<dbReference type="GO" id="GO:0006793">
    <property type="term" value="P:phosphorus metabolic process"/>
    <property type="evidence" value="ECO:0007669"/>
    <property type="project" value="UniProtKB-ARBA"/>
</dbReference>
<evidence type="ECO:0000313" key="3">
    <source>
        <dbReference type="EMBL" id="ATW25431.1"/>
    </source>
</evidence>
<keyword evidence="4" id="KW-1185">Reference proteome</keyword>
<keyword evidence="1" id="KW-0175">Coiled coil</keyword>
<dbReference type="GO" id="GO:0003824">
    <property type="term" value="F:catalytic activity"/>
    <property type="evidence" value="ECO:0007669"/>
    <property type="project" value="InterPro"/>
</dbReference>
<accession>A0A3G1KSK0</accession>
<dbReference type="SUPFAM" id="SSF56024">
    <property type="entry name" value="Phospholipase D/nuclease"/>
    <property type="match status" value="1"/>
</dbReference>
<dbReference type="AlphaFoldDB" id="A0A3G1KSK0"/>
<dbReference type="Proteomes" id="UP000323521">
    <property type="component" value="Chromosome"/>
</dbReference>
<evidence type="ECO:0000256" key="1">
    <source>
        <dbReference type="SAM" id="Coils"/>
    </source>
</evidence>
<reference evidence="3 4" key="1">
    <citation type="submission" date="2016-10" db="EMBL/GenBank/DDBJ databases">
        <title>Complete Genome Sequence of Peptococcaceae strain DCMF.</title>
        <authorList>
            <person name="Edwards R.J."/>
            <person name="Holland S.I."/>
            <person name="Deshpande N.P."/>
            <person name="Wong Y.K."/>
            <person name="Ertan H."/>
            <person name="Manefield M."/>
            <person name="Russell T.L."/>
            <person name="Lee M.J."/>
        </authorList>
    </citation>
    <scope>NUCLEOTIDE SEQUENCE [LARGE SCALE GENOMIC DNA]</scope>
    <source>
        <strain evidence="3 4">DCMF</strain>
    </source>
</reference>
<name>A0A3G1KSK0_FORW1</name>
<feature type="domain" description="PLD phosphodiesterase" evidence="2">
    <location>
        <begin position="109"/>
        <end position="135"/>
    </location>
</feature>
<dbReference type="PROSITE" id="PS50035">
    <property type="entry name" value="PLD"/>
    <property type="match status" value="1"/>
</dbReference>
<dbReference type="Gene3D" id="3.30.870.10">
    <property type="entry name" value="Endonuclease Chain A"/>
    <property type="match status" value="1"/>
</dbReference>
<protein>
    <recommendedName>
        <fullName evidence="2">PLD phosphodiesterase domain-containing protein</fullName>
    </recommendedName>
</protein>
<organism evidence="3 4">
    <name type="scientific">Formimonas warabiya</name>
    <dbReference type="NCBI Taxonomy" id="1761012"/>
    <lineage>
        <taxon>Bacteria</taxon>
        <taxon>Bacillati</taxon>
        <taxon>Bacillota</taxon>
        <taxon>Clostridia</taxon>
        <taxon>Eubacteriales</taxon>
        <taxon>Peptococcaceae</taxon>
        <taxon>Candidatus Formimonas</taxon>
    </lineage>
</organism>
<dbReference type="Pfam" id="PF13091">
    <property type="entry name" value="PLDc_2"/>
    <property type="match status" value="1"/>
</dbReference>
<evidence type="ECO:0000259" key="2">
    <source>
        <dbReference type="PROSITE" id="PS50035"/>
    </source>
</evidence>
<dbReference type="KEGG" id="fwa:DCMF_12180"/>
<dbReference type="RefSeq" id="WP_214659300.1">
    <property type="nucleotide sequence ID" value="NZ_CP017634.1"/>
</dbReference>
<dbReference type="CDD" id="cd00138">
    <property type="entry name" value="PLDc_SF"/>
    <property type="match status" value="1"/>
</dbReference>